<name>A0ABQ5Z2W1_9SPHN</name>
<gene>
    <name evidence="1" type="ORF">GCM10007925_00610</name>
</gene>
<dbReference type="RefSeq" id="WP_029940573.1">
    <property type="nucleotide sequence ID" value="NZ_BSOO01000001.1"/>
</dbReference>
<sequence>MQVAAAKQLIQRRFAAVHGASARPDYPDFLSVTPPSASAPAAVLGLRYAASGPLFLETYLDQPIEQAVSYRLERIVPREAIVEIGGLASEQKRATVTLWARTARDLAGEAEVAVAVLTAPLRLMFARLGLDILEIADADPARLGARAADWGRYYELAPKVCLGLIGPARARLAAYAGDEA</sequence>
<dbReference type="InterPro" id="IPR022050">
    <property type="entry name" value="T_hemolysin"/>
</dbReference>
<proteinExistence type="predicted"/>
<accession>A0ABQ5Z2W1</accession>
<dbReference type="EMBL" id="BSOO01000001">
    <property type="protein sequence ID" value="GLR46350.1"/>
    <property type="molecule type" value="Genomic_DNA"/>
</dbReference>
<evidence type="ECO:0008006" key="3">
    <source>
        <dbReference type="Google" id="ProtNLM"/>
    </source>
</evidence>
<evidence type="ECO:0000313" key="1">
    <source>
        <dbReference type="EMBL" id="GLR46350.1"/>
    </source>
</evidence>
<evidence type="ECO:0000313" key="2">
    <source>
        <dbReference type="Proteomes" id="UP001156703"/>
    </source>
</evidence>
<organism evidence="1 2">
    <name type="scientific">Sphingomonas astaxanthinifaciens DSM 22298</name>
    <dbReference type="NCBI Taxonomy" id="1123267"/>
    <lineage>
        <taxon>Bacteria</taxon>
        <taxon>Pseudomonadati</taxon>
        <taxon>Pseudomonadota</taxon>
        <taxon>Alphaproteobacteria</taxon>
        <taxon>Sphingomonadales</taxon>
        <taxon>Sphingomonadaceae</taxon>
        <taxon>Sphingomonas</taxon>
    </lineage>
</organism>
<keyword evidence="2" id="KW-1185">Reference proteome</keyword>
<dbReference type="Proteomes" id="UP001156703">
    <property type="component" value="Unassembled WGS sequence"/>
</dbReference>
<protein>
    <recommendedName>
        <fullName evidence="3">Thermostable hemolysin</fullName>
    </recommendedName>
</protein>
<comment type="caution">
    <text evidence="1">The sequence shown here is derived from an EMBL/GenBank/DDBJ whole genome shotgun (WGS) entry which is preliminary data.</text>
</comment>
<reference evidence="2" key="1">
    <citation type="journal article" date="2019" name="Int. J. Syst. Evol. Microbiol.">
        <title>The Global Catalogue of Microorganisms (GCM) 10K type strain sequencing project: providing services to taxonomists for standard genome sequencing and annotation.</title>
        <authorList>
            <consortium name="The Broad Institute Genomics Platform"/>
            <consortium name="The Broad Institute Genome Sequencing Center for Infectious Disease"/>
            <person name="Wu L."/>
            <person name="Ma J."/>
        </authorList>
    </citation>
    <scope>NUCLEOTIDE SEQUENCE [LARGE SCALE GENOMIC DNA]</scope>
    <source>
        <strain evidence="2">NBRC 102146</strain>
    </source>
</reference>
<dbReference type="Pfam" id="PF12261">
    <property type="entry name" value="T_hemolysin"/>
    <property type="match status" value="1"/>
</dbReference>